<comment type="caution">
    <text evidence="1">The sequence shown here is derived from an EMBL/GenBank/DDBJ whole genome shotgun (WGS) entry which is preliminary data.</text>
</comment>
<gene>
    <name evidence="1" type="ORF">CEXT_612191</name>
</gene>
<evidence type="ECO:0000313" key="1">
    <source>
        <dbReference type="EMBL" id="GIX75422.1"/>
    </source>
</evidence>
<evidence type="ECO:0000313" key="2">
    <source>
        <dbReference type="Proteomes" id="UP001054945"/>
    </source>
</evidence>
<name>A0AAV4MSQ7_CAEEX</name>
<proteinExistence type="predicted"/>
<keyword evidence="2" id="KW-1185">Reference proteome</keyword>
<dbReference type="EMBL" id="BPLR01002584">
    <property type="protein sequence ID" value="GIX75422.1"/>
    <property type="molecule type" value="Genomic_DNA"/>
</dbReference>
<accession>A0AAV4MSQ7</accession>
<dbReference type="AlphaFoldDB" id="A0AAV4MSQ7"/>
<sequence length="171" mass="19370">MNISSILCFQSKGQVYYKSGILVTIAKWNLIGKMDQMCRFSGAKISNRRTPGMCCESGKIRFPMEMSPPGAPFVAVSMSNDEHQFNTLFLIKGKYIIRGIIIAIEAIISLTSLEERTIGNNHRAQLFNDEETRHFAENCYKLVKRNHSIDCVTDPIELTNDLYNIVNSPMN</sequence>
<reference evidence="1 2" key="1">
    <citation type="submission" date="2021-06" db="EMBL/GenBank/DDBJ databases">
        <title>Caerostris extrusa draft genome.</title>
        <authorList>
            <person name="Kono N."/>
            <person name="Arakawa K."/>
        </authorList>
    </citation>
    <scope>NUCLEOTIDE SEQUENCE [LARGE SCALE GENOMIC DNA]</scope>
</reference>
<organism evidence="1 2">
    <name type="scientific">Caerostris extrusa</name>
    <name type="common">Bark spider</name>
    <name type="synonym">Caerostris bankana</name>
    <dbReference type="NCBI Taxonomy" id="172846"/>
    <lineage>
        <taxon>Eukaryota</taxon>
        <taxon>Metazoa</taxon>
        <taxon>Ecdysozoa</taxon>
        <taxon>Arthropoda</taxon>
        <taxon>Chelicerata</taxon>
        <taxon>Arachnida</taxon>
        <taxon>Araneae</taxon>
        <taxon>Araneomorphae</taxon>
        <taxon>Entelegynae</taxon>
        <taxon>Araneoidea</taxon>
        <taxon>Araneidae</taxon>
        <taxon>Caerostris</taxon>
    </lineage>
</organism>
<dbReference type="Proteomes" id="UP001054945">
    <property type="component" value="Unassembled WGS sequence"/>
</dbReference>
<protein>
    <submittedName>
        <fullName evidence="1">Uncharacterized protein</fullName>
    </submittedName>
</protein>